<dbReference type="GeneID" id="54466700"/>
<evidence type="ECO:0000313" key="3">
    <source>
        <dbReference type="RefSeq" id="XP_033573897.1"/>
    </source>
</evidence>
<dbReference type="InterPro" id="IPR029068">
    <property type="entry name" value="Glyas_Bleomycin-R_OHBP_Dase"/>
</dbReference>
<dbReference type="RefSeq" id="XP_033573897.1">
    <property type="nucleotide sequence ID" value="XM_033725807.1"/>
</dbReference>
<dbReference type="AlphaFoldDB" id="A0A6A6YEI4"/>
<accession>A0A6A6YEI4</accession>
<protein>
    <recommendedName>
        <fullName evidence="4">Glyoxalase/Bleomycin resistance protein/Dihydroxybiphenyl dioxygenase</fullName>
    </recommendedName>
</protein>
<reference evidence="3" key="2">
    <citation type="submission" date="2020-04" db="EMBL/GenBank/DDBJ databases">
        <authorList>
            <consortium name="NCBI Genome Project"/>
        </authorList>
    </citation>
    <scope>NUCLEOTIDE SEQUENCE</scope>
    <source>
        <strain evidence="3">CBS 304.34</strain>
    </source>
</reference>
<evidence type="ECO:0000313" key="2">
    <source>
        <dbReference type="Proteomes" id="UP000504636"/>
    </source>
</evidence>
<dbReference type="EMBL" id="MU003706">
    <property type="protein sequence ID" value="KAF2806933.1"/>
    <property type="molecule type" value="Genomic_DNA"/>
</dbReference>
<keyword evidence="2" id="KW-1185">Reference proteome</keyword>
<name>A0A6A6YEI4_9PEZI</name>
<gene>
    <name evidence="1 3" type="ORF">BDZ99DRAFT_523490</name>
</gene>
<dbReference type="Proteomes" id="UP000504636">
    <property type="component" value="Unplaced"/>
</dbReference>
<reference evidence="1 3" key="1">
    <citation type="journal article" date="2020" name="Stud. Mycol.">
        <title>101 Dothideomycetes genomes: a test case for predicting lifestyles and emergence of pathogens.</title>
        <authorList>
            <person name="Haridas S."/>
            <person name="Albert R."/>
            <person name="Binder M."/>
            <person name="Bloem J."/>
            <person name="Labutti K."/>
            <person name="Salamov A."/>
            <person name="Andreopoulos B."/>
            <person name="Baker S."/>
            <person name="Barry K."/>
            <person name="Bills G."/>
            <person name="Bluhm B."/>
            <person name="Cannon C."/>
            <person name="Castanera R."/>
            <person name="Culley D."/>
            <person name="Daum C."/>
            <person name="Ezra D."/>
            <person name="Gonzalez J."/>
            <person name="Henrissat B."/>
            <person name="Kuo A."/>
            <person name="Liang C."/>
            <person name="Lipzen A."/>
            <person name="Lutzoni F."/>
            <person name="Magnuson J."/>
            <person name="Mondo S."/>
            <person name="Nolan M."/>
            <person name="Ohm R."/>
            <person name="Pangilinan J."/>
            <person name="Park H.-J."/>
            <person name="Ramirez L."/>
            <person name="Alfaro M."/>
            <person name="Sun H."/>
            <person name="Tritt A."/>
            <person name="Yoshinaga Y."/>
            <person name="Zwiers L.-H."/>
            <person name="Turgeon B."/>
            <person name="Goodwin S."/>
            <person name="Spatafora J."/>
            <person name="Crous P."/>
            <person name="Grigoriev I."/>
        </authorList>
    </citation>
    <scope>NUCLEOTIDE SEQUENCE</scope>
    <source>
        <strain evidence="1 3">CBS 304.34</strain>
    </source>
</reference>
<organism evidence="1">
    <name type="scientific">Mytilinidion resinicola</name>
    <dbReference type="NCBI Taxonomy" id="574789"/>
    <lineage>
        <taxon>Eukaryota</taxon>
        <taxon>Fungi</taxon>
        <taxon>Dikarya</taxon>
        <taxon>Ascomycota</taxon>
        <taxon>Pezizomycotina</taxon>
        <taxon>Dothideomycetes</taxon>
        <taxon>Pleosporomycetidae</taxon>
        <taxon>Mytilinidiales</taxon>
        <taxon>Mytilinidiaceae</taxon>
        <taxon>Mytilinidion</taxon>
    </lineage>
</organism>
<sequence length="125" mass="13926">MILETFTRIFVNADALQNTVETYTSLLAGQQTMRFSYPETGLELAAVSSEHLSVLIIAGSAEHIAAFTETRLTIKVDRLEPYVDILANAGATQLDQIQKTPVGRKMRFRHADGMVVEYVDHEAKK</sequence>
<dbReference type="Gene3D" id="3.10.180.10">
    <property type="entry name" value="2,3-Dihydroxybiphenyl 1,2-Dioxygenase, domain 1"/>
    <property type="match status" value="1"/>
</dbReference>
<dbReference type="OrthoDB" id="16820at2759"/>
<dbReference type="SUPFAM" id="SSF54593">
    <property type="entry name" value="Glyoxalase/Bleomycin resistance protein/Dihydroxybiphenyl dioxygenase"/>
    <property type="match status" value="1"/>
</dbReference>
<reference evidence="3" key="3">
    <citation type="submission" date="2025-04" db="UniProtKB">
        <authorList>
            <consortium name="RefSeq"/>
        </authorList>
    </citation>
    <scope>IDENTIFICATION</scope>
    <source>
        <strain evidence="3">CBS 304.34</strain>
    </source>
</reference>
<evidence type="ECO:0000313" key="1">
    <source>
        <dbReference type="EMBL" id="KAF2806933.1"/>
    </source>
</evidence>
<evidence type="ECO:0008006" key="4">
    <source>
        <dbReference type="Google" id="ProtNLM"/>
    </source>
</evidence>
<proteinExistence type="predicted"/>